<dbReference type="EMBL" id="QOKV01000009">
    <property type="protein sequence ID" value="KAA0684905.1"/>
    <property type="molecule type" value="Genomic_DNA"/>
</dbReference>
<sequence length="94" mass="10085">MRGIGHIPILRMRIIRISMYADAAHGSGRTPVMIPAPTRTVNGALFPTKSTSSALADGQWRLVFPWTFYPCPPGSGRSAAVPTRILPSPRVAAS</sequence>
<dbReference type="Proteomes" id="UP000476837">
    <property type="component" value="Unassembled WGS sequence"/>
</dbReference>
<dbReference type="AlphaFoldDB" id="A0A6L3AYU9"/>
<reference evidence="1 2" key="1">
    <citation type="submission" date="2018-07" db="EMBL/GenBank/DDBJ databases">
        <title>Genome sequence of Roseomonas fauriae ATCC 49958.</title>
        <authorList>
            <person name="Sant'Anna F.H."/>
            <person name="Baldani J.I."/>
            <person name="Zilli J.E."/>
            <person name="Reis V.M."/>
            <person name="Hartmann A."/>
            <person name="Cruz L."/>
            <person name="de Souza E.M."/>
            <person name="de Oliveira Pedrosa F."/>
            <person name="Passaglia L.M.P."/>
        </authorList>
    </citation>
    <scope>NUCLEOTIDE SEQUENCE [LARGE SCALE GENOMIC DNA]</scope>
    <source>
        <strain evidence="1 2">ATCC 49958</strain>
    </source>
</reference>
<accession>A0A6L3AYU9</accession>
<name>A0A6L3AYU9_AZOBR</name>
<proteinExistence type="predicted"/>
<evidence type="ECO:0000313" key="1">
    <source>
        <dbReference type="EMBL" id="KAA0684905.1"/>
    </source>
</evidence>
<organism evidence="1 2">
    <name type="scientific">Azospirillum brasilense</name>
    <dbReference type="NCBI Taxonomy" id="192"/>
    <lineage>
        <taxon>Bacteria</taxon>
        <taxon>Pseudomonadati</taxon>
        <taxon>Pseudomonadota</taxon>
        <taxon>Alphaproteobacteria</taxon>
        <taxon>Rhodospirillales</taxon>
        <taxon>Azospirillaceae</taxon>
        <taxon>Azospirillum</taxon>
    </lineage>
</organism>
<comment type="caution">
    <text evidence="1">The sequence shown here is derived from an EMBL/GenBank/DDBJ whole genome shotgun (WGS) entry which is preliminary data.</text>
</comment>
<evidence type="ECO:0000313" key="2">
    <source>
        <dbReference type="Proteomes" id="UP000476837"/>
    </source>
</evidence>
<gene>
    <name evidence="1" type="ORF">DS837_15610</name>
</gene>
<protein>
    <submittedName>
        <fullName evidence="1">Uncharacterized protein</fullName>
    </submittedName>
</protein>